<feature type="compositionally biased region" description="Low complexity" evidence="5">
    <location>
        <begin position="29"/>
        <end position="41"/>
    </location>
</feature>
<organism evidence="7 8">
    <name type="scientific">Owenia fusiformis</name>
    <name type="common">Polychaete worm</name>
    <dbReference type="NCBI Taxonomy" id="6347"/>
    <lineage>
        <taxon>Eukaryota</taxon>
        <taxon>Metazoa</taxon>
        <taxon>Spiralia</taxon>
        <taxon>Lophotrochozoa</taxon>
        <taxon>Annelida</taxon>
        <taxon>Polychaeta</taxon>
        <taxon>Sedentaria</taxon>
        <taxon>Canalipalpata</taxon>
        <taxon>Sabellida</taxon>
        <taxon>Oweniida</taxon>
        <taxon>Oweniidae</taxon>
        <taxon>Owenia</taxon>
    </lineage>
</organism>
<protein>
    <submittedName>
        <fullName evidence="7">Uncharacterized protein</fullName>
    </submittedName>
</protein>
<keyword evidence="8" id="KW-1185">Reference proteome</keyword>
<keyword evidence="4 6" id="KW-0472">Membrane</keyword>
<proteinExistence type="predicted"/>
<gene>
    <name evidence="7" type="ORF">OFUS_LOCUS6729</name>
</gene>
<evidence type="ECO:0000256" key="3">
    <source>
        <dbReference type="ARBA" id="ARBA00022989"/>
    </source>
</evidence>
<keyword evidence="3 6" id="KW-1133">Transmembrane helix</keyword>
<feature type="compositionally biased region" description="Polar residues" evidence="5">
    <location>
        <begin position="315"/>
        <end position="332"/>
    </location>
</feature>
<reference evidence="7" key="1">
    <citation type="submission" date="2022-03" db="EMBL/GenBank/DDBJ databases">
        <authorList>
            <person name="Martin C."/>
        </authorList>
    </citation>
    <scope>NUCLEOTIDE SEQUENCE</scope>
</reference>
<keyword evidence="2 6" id="KW-0812">Transmembrane</keyword>
<dbReference type="AlphaFoldDB" id="A0A8J1UPG7"/>
<name>A0A8J1UPG7_OWEFU</name>
<dbReference type="InterPro" id="IPR050578">
    <property type="entry name" value="MARVEL-CKLF_proteins"/>
</dbReference>
<feature type="compositionally biased region" description="Polar residues" evidence="5">
    <location>
        <begin position="58"/>
        <end position="80"/>
    </location>
</feature>
<feature type="region of interest" description="Disordered" evidence="5">
    <location>
        <begin position="1"/>
        <end position="80"/>
    </location>
</feature>
<evidence type="ECO:0000256" key="1">
    <source>
        <dbReference type="ARBA" id="ARBA00004141"/>
    </source>
</evidence>
<dbReference type="GO" id="GO:0016020">
    <property type="term" value="C:membrane"/>
    <property type="evidence" value="ECO:0007669"/>
    <property type="project" value="UniProtKB-SubCell"/>
</dbReference>
<dbReference type="InterPro" id="IPR008253">
    <property type="entry name" value="Marvel"/>
</dbReference>
<evidence type="ECO:0000313" key="8">
    <source>
        <dbReference type="Proteomes" id="UP000749559"/>
    </source>
</evidence>
<evidence type="ECO:0000256" key="4">
    <source>
        <dbReference type="ARBA" id="ARBA00023136"/>
    </source>
</evidence>
<comment type="caution">
    <text evidence="7">The sequence shown here is derived from an EMBL/GenBank/DDBJ whole genome shotgun (WGS) entry which is preliminary data.</text>
</comment>
<dbReference type="Proteomes" id="UP000749559">
    <property type="component" value="Unassembled WGS sequence"/>
</dbReference>
<dbReference type="PANTHER" id="PTHR22776">
    <property type="entry name" value="MARVEL-CONTAINING POTENTIAL LIPID RAFT-ASSOCIATED PROTEIN"/>
    <property type="match status" value="1"/>
</dbReference>
<accession>A0A8J1UPG7</accession>
<sequence length="339" mass="37503">MAPREGDPTNPKAQQSSEQTTPGYNPSDQQQYPQGGPFGQYEAPAQFGDYPAPPQTPGGVTQNTNPPEGTTIDISDNSPSGVTFQATREEVITTRSLSTDQVDPVSKTKEAFDTEYMKSVPALFKYFELFFTLLAFIIVESSDESKLIWCANVTHYIHSLRFFKFVTLSFWFVCIAIFIVHTFSLFSLHWRLQPLATSLNELIVHGIYCFIYLIAASVFAGSNRGYNCASGAFNGACVFGFFTFFTLLGDTLYWARIVLLEKGILMGDPSIHILAMPPVFFRQNSPTANSAPFHNIEAPSAGHSELQPGSKGGYNMSQESFHSTNPVNVSMEQSEKTNN</sequence>
<dbReference type="PANTHER" id="PTHR22776:SF49">
    <property type="entry name" value="MARVEL DOMAIN-CONTAINING PROTEIN"/>
    <property type="match status" value="1"/>
</dbReference>
<feature type="transmembrane region" description="Helical" evidence="6">
    <location>
        <begin position="168"/>
        <end position="190"/>
    </location>
</feature>
<feature type="transmembrane region" description="Helical" evidence="6">
    <location>
        <begin position="202"/>
        <end position="220"/>
    </location>
</feature>
<comment type="subcellular location">
    <subcellularLocation>
        <location evidence="1">Membrane</location>
        <topology evidence="1">Multi-pass membrane protein</topology>
    </subcellularLocation>
</comment>
<evidence type="ECO:0000256" key="2">
    <source>
        <dbReference type="ARBA" id="ARBA00022692"/>
    </source>
</evidence>
<evidence type="ECO:0000313" key="7">
    <source>
        <dbReference type="EMBL" id="CAH1779978.1"/>
    </source>
</evidence>
<feature type="compositionally biased region" description="Polar residues" evidence="5">
    <location>
        <begin position="11"/>
        <end position="28"/>
    </location>
</feature>
<dbReference type="EMBL" id="CAIIXF020000003">
    <property type="protein sequence ID" value="CAH1779978.1"/>
    <property type="molecule type" value="Genomic_DNA"/>
</dbReference>
<evidence type="ECO:0000256" key="6">
    <source>
        <dbReference type="SAM" id="Phobius"/>
    </source>
</evidence>
<feature type="transmembrane region" description="Helical" evidence="6">
    <location>
        <begin position="232"/>
        <end position="255"/>
    </location>
</feature>
<feature type="region of interest" description="Disordered" evidence="5">
    <location>
        <begin position="302"/>
        <end position="339"/>
    </location>
</feature>
<evidence type="ECO:0000256" key="5">
    <source>
        <dbReference type="SAM" id="MobiDB-lite"/>
    </source>
</evidence>
<dbReference type="PROSITE" id="PS51225">
    <property type="entry name" value="MARVEL"/>
    <property type="match status" value="1"/>
</dbReference>